<evidence type="ECO:0000313" key="1">
    <source>
        <dbReference type="EMBL" id="KAI3776440.1"/>
    </source>
</evidence>
<reference evidence="2" key="1">
    <citation type="journal article" date="2022" name="Mol. Ecol. Resour.">
        <title>The genomes of chicory, endive, great burdock and yacon provide insights into Asteraceae palaeo-polyploidization history and plant inulin production.</title>
        <authorList>
            <person name="Fan W."/>
            <person name="Wang S."/>
            <person name="Wang H."/>
            <person name="Wang A."/>
            <person name="Jiang F."/>
            <person name="Liu H."/>
            <person name="Zhao H."/>
            <person name="Xu D."/>
            <person name="Zhang Y."/>
        </authorList>
    </citation>
    <scope>NUCLEOTIDE SEQUENCE [LARGE SCALE GENOMIC DNA]</scope>
    <source>
        <strain evidence="2">cv. Yunnan</strain>
    </source>
</reference>
<accession>A0ACB9G047</accession>
<dbReference type="EMBL" id="CM042032">
    <property type="protein sequence ID" value="KAI3776440.1"/>
    <property type="molecule type" value="Genomic_DNA"/>
</dbReference>
<protein>
    <submittedName>
        <fullName evidence="1">Uncharacterized protein</fullName>
    </submittedName>
</protein>
<comment type="caution">
    <text evidence="1">The sequence shown here is derived from an EMBL/GenBank/DDBJ whole genome shotgun (WGS) entry which is preliminary data.</text>
</comment>
<reference evidence="1 2" key="2">
    <citation type="journal article" date="2022" name="Mol. Ecol. Resour.">
        <title>The genomes of chicory, endive, great burdock and yacon provide insights into Asteraceae paleo-polyploidization history and plant inulin production.</title>
        <authorList>
            <person name="Fan W."/>
            <person name="Wang S."/>
            <person name="Wang H."/>
            <person name="Wang A."/>
            <person name="Jiang F."/>
            <person name="Liu H."/>
            <person name="Zhao H."/>
            <person name="Xu D."/>
            <person name="Zhang Y."/>
        </authorList>
    </citation>
    <scope>NUCLEOTIDE SEQUENCE [LARGE SCALE GENOMIC DNA]</scope>
    <source>
        <strain evidence="2">cv. Yunnan</strain>
        <tissue evidence="1">Leaves</tissue>
    </source>
</reference>
<evidence type="ECO:0000313" key="2">
    <source>
        <dbReference type="Proteomes" id="UP001056120"/>
    </source>
</evidence>
<dbReference type="Proteomes" id="UP001056120">
    <property type="component" value="Linkage Group LG15"/>
</dbReference>
<keyword evidence="2" id="KW-1185">Reference proteome</keyword>
<organism evidence="1 2">
    <name type="scientific">Smallanthus sonchifolius</name>
    <dbReference type="NCBI Taxonomy" id="185202"/>
    <lineage>
        <taxon>Eukaryota</taxon>
        <taxon>Viridiplantae</taxon>
        <taxon>Streptophyta</taxon>
        <taxon>Embryophyta</taxon>
        <taxon>Tracheophyta</taxon>
        <taxon>Spermatophyta</taxon>
        <taxon>Magnoliopsida</taxon>
        <taxon>eudicotyledons</taxon>
        <taxon>Gunneridae</taxon>
        <taxon>Pentapetalae</taxon>
        <taxon>asterids</taxon>
        <taxon>campanulids</taxon>
        <taxon>Asterales</taxon>
        <taxon>Asteraceae</taxon>
        <taxon>Asteroideae</taxon>
        <taxon>Heliantheae alliance</taxon>
        <taxon>Millerieae</taxon>
        <taxon>Smallanthus</taxon>
    </lineage>
</organism>
<sequence length="856" mass="92410">MTLEDFFTLTELKDGLTTPTRVNDLLSIMQNQKENAVKNVSEATRQWSAVANTLAATDNKECLDLFIQLDGLRFIDKWLNDAQKLINDTGNGLLEELVIALLRALERLQVDHHQSVGSGVGLTVQDLLGHSSLVVREKAKDLCDRWAPVQNIDGAPKDVNSVDVSPGGNINEENVEQPTGSDAVQQETDKEEIVTQEVIMESVTEIIKVENDKSKSESSPLTGTSGPLEDAKEKQEIDSLTTPLEHKTLTSSTDVDHALESATKTETMEEKNDKDEEVVDAGESQSSDHQNTTMEFNTTSGIADSASGGGGLQESSGAENPKLSSNTESDEDEKKDIGSESDADSGSHSPLSKPSVKSQNDDLISKRPSDMELDYGMVDPLELARQVAIEVELEVDFQEQSCSTSTNEKEHQSTGGSGNEVSSGPGPGPLPGPSLNGSPSAPEPMNDSEPLDNPATQITKMEEPPLNPEKGFSGFDLNEEVPFDEIETDGPVDPHLTPISVVSASRAEAAADGPPVAPLQFEGTRGWKGSAATSAFRRIPEGEKTFSSSSSHSNSNQRLNRFEFDLNVAEGSEDKIQDFLSRDKIEDPSRLQLDLNSLGDSGSGIITLDWKRDARVASLRQNGPPSPSVSSSMQSSSRNIDLNLNDHLTVPNNASFNNPFLGKLFNNKRDESVISIFGTQVEVNRKDNIPPPQPNGRILEPSVDFNLGRPGGLGLGSSMPYSNLPAYGYGHNGFTMGPMYGPLGAPIPYMVDSRGAPIIPPIPPAFSQPTQPFFFNMAPTGTPSGSNGAGPSRNTLDLYSGFITERGNRENNNGGLRQFNHNQASSSSVIGGKREQPDSGWEFFPINYKHQPPPWQ</sequence>
<gene>
    <name evidence="1" type="ORF">L1987_46222</name>
</gene>
<proteinExistence type="predicted"/>
<name>A0ACB9G047_9ASTR</name>